<comment type="caution">
    <text evidence="8">The sequence shown here is derived from an EMBL/GenBank/DDBJ whole genome shotgun (WGS) entry which is preliminary data.</text>
</comment>
<evidence type="ECO:0000256" key="5">
    <source>
        <dbReference type="ARBA" id="ARBA00023163"/>
    </source>
</evidence>
<evidence type="ECO:0000256" key="2">
    <source>
        <dbReference type="ARBA" id="ARBA00022478"/>
    </source>
</evidence>
<dbReference type="EC" id="2.7.7.6" evidence="1"/>
<dbReference type="Pfam" id="PF00623">
    <property type="entry name" value="RNA_pol_Rpb1_2"/>
    <property type="match status" value="1"/>
</dbReference>
<dbReference type="InterPro" id="IPR006592">
    <property type="entry name" value="RNA_pol_N"/>
</dbReference>
<name>X1RH38_9ZZZZ</name>
<keyword evidence="3" id="KW-0808">Transferase</keyword>
<feature type="non-terminal residue" evidence="8">
    <location>
        <position position="1"/>
    </location>
</feature>
<dbReference type="InterPro" id="IPR045867">
    <property type="entry name" value="DNA-dir_RpoC_beta_prime"/>
</dbReference>
<dbReference type="InterPro" id="IPR007080">
    <property type="entry name" value="RNA_pol_Rpb1_1"/>
</dbReference>
<evidence type="ECO:0000256" key="3">
    <source>
        <dbReference type="ARBA" id="ARBA00022679"/>
    </source>
</evidence>
<dbReference type="Gene3D" id="2.40.40.20">
    <property type="match status" value="1"/>
</dbReference>
<evidence type="ECO:0000256" key="6">
    <source>
        <dbReference type="ARBA" id="ARBA00048552"/>
    </source>
</evidence>
<dbReference type="SMART" id="SM00663">
    <property type="entry name" value="RPOLA_N"/>
    <property type="match status" value="1"/>
</dbReference>
<dbReference type="EMBL" id="BARW01014786">
    <property type="protein sequence ID" value="GAI79928.1"/>
    <property type="molecule type" value="Genomic_DNA"/>
</dbReference>
<protein>
    <recommendedName>
        <fullName evidence="1">DNA-directed RNA polymerase</fullName>
        <ecNumber evidence="1">2.7.7.6</ecNumber>
    </recommendedName>
</protein>
<evidence type="ECO:0000256" key="4">
    <source>
        <dbReference type="ARBA" id="ARBA00022695"/>
    </source>
</evidence>
<dbReference type="PANTHER" id="PTHR19376:SF54">
    <property type="entry name" value="DNA-DIRECTED RNA POLYMERASE SUBUNIT BETA"/>
    <property type="match status" value="1"/>
</dbReference>
<dbReference type="InterPro" id="IPR000722">
    <property type="entry name" value="RNA_pol_asu"/>
</dbReference>
<dbReference type="AlphaFoldDB" id="X1RH38"/>
<evidence type="ECO:0000313" key="8">
    <source>
        <dbReference type="EMBL" id="GAI79928.1"/>
    </source>
</evidence>
<keyword evidence="4" id="KW-0548">Nucleotidyltransferase</keyword>
<sequence>RQVLALEEIKLKFKQGCQQLKDEFILEVEQLEEIYRTIAEMVRSLRDLSLLSEDEYLKLAEYKAASFFKVGMGAEVLLKVIEKLDLEKLVAELREQTKDAKGARYLKITKRLRLVEKMRNAGIDPSWIILKVLPVVPPDLRPMVQLSGGRFATSDLNDLYRRVINRNNRLKHLITLGAPEIILRNEKRMLQEAVDNLIDAGKAPTRRYRRQTKPTRSLSDLLKGKQGRFRQNLLGKRVDYSGRSVIVVGPELKLNQCGLPKEMALEMFKPFVLREIILAGLAPNVKSAKYI</sequence>
<reference evidence="8" key="1">
    <citation type="journal article" date="2014" name="Front. Microbiol.">
        <title>High frequency of phylogenetically diverse reductive dehalogenase-homologous genes in deep subseafloor sedimentary metagenomes.</title>
        <authorList>
            <person name="Kawai M."/>
            <person name="Futagami T."/>
            <person name="Toyoda A."/>
            <person name="Takaki Y."/>
            <person name="Nishi S."/>
            <person name="Hori S."/>
            <person name="Arai W."/>
            <person name="Tsubouchi T."/>
            <person name="Morono Y."/>
            <person name="Uchiyama I."/>
            <person name="Ito T."/>
            <person name="Fujiyama A."/>
            <person name="Inagaki F."/>
            <person name="Takami H."/>
        </authorList>
    </citation>
    <scope>NUCLEOTIDE SEQUENCE</scope>
    <source>
        <strain evidence="8">Expedition CK06-06</strain>
    </source>
</reference>
<gene>
    <name evidence="8" type="ORF">S12H4_26111</name>
</gene>
<feature type="domain" description="RNA polymerase N-terminal" evidence="7">
    <location>
        <begin position="126"/>
        <end position="290"/>
    </location>
</feature>
<proteinExistence type="predicted"/>
<dbReference type="PANTHER" id="PTHR19376">
    <property type="entry name" value="DNA-DIRECTED RNA POLYMERASE"/>
    <property type="match status" value="1"/>
</dbReference>
<dbReference type="Pfam" id="PF04997">
    <property type="entry name" value="RNA_pol_Rpb1_1"/>
    <property type="match status" value="1"/>
</dbReference>
<organism evidence="8">
    <name type="scientific">marine sediment metagenome</name>
    <dbReference type="NCBI Taxonomy" id="412755"/>
    <lineage>
        <taxon>unclassified sequences</taxon>
        <taxon>metagenomes</taxon>
        <taxon>ecological metagenomes</taxon>
    </lineage>
</organism>
<accession>X1RH38</accession>
<dbReference type="GO" id="GO:0003677">
    <property type="term" value="F:DNA binding"/>
    <property type="evidence" value="ECO:0007669"/>
    <property type="project" value="InterPro"/>
</dbReference>
<dbReference type="GO" id="GO:0000428">
    <property type="term" value="C:DNA-directed RNA polymerase complex"/>
    <property type="evidence" value="ECO:0007669"/>
    <property type="project" value="UniProtKB-KW"/>
</dbReference>
<keyword evidence="2" id="KW-0240">DNA-directed RNA polymerase</keyword>
<comment type="catalytic activity">
    <reaction evidence="6">
        <text>RNA(n) + a ribonucleoside 5'-triphosphate = RNA(n+1) + diphosphate</text>
        <dbReference type="Rhea" id="RHEA:21248"/>
        <dbReference type="Rhea" id="RHEA-COMP:14527"/>
        <dbReference type="Rhea" id="RHEA-COMP:17342"/>
        <dbReference type="ChEBI" id="CHEBI:33019"/>
        <dbReference type="ChEBI" id="CHEBI:61557"/>
        <dbReference type="ChEBI" id="CHEBI:140395"/>
        <dbReference type="EC" id="2.7.7.6"/>
    </reaction>
</comment>
<dbReference type="GO" id="GO:0003899">
    <property type="term" value="F:DNA-directed RNA polymerase activity"/>
    <property type="evidence" value="ECO:0007669"/>
    <property type="project" value="UniProtKB-EC"/>
</dbReference>
<keyword evidence="5" id="KW-0804">Transcription</keyword>
<dbReference type="GO" id="GO:0006351">
    <property type="term" value="P:DNA-templated transcription"/>
    <property type="evidence" value="ECO:0007669"/>
    <property type="project" value="InterPro"/>
</dbReference>
<evidence type="ECO:0000256" key="1">
    <source>
        <dbReference type="ARBA" id="ARBA00012418"/>
    </source>
</evidence>
<dbReference type="SUPFAM" id="SSF64484">
    <property type="entry name" value="beta and beta-prime subunits of DNA dependent RNA-polymerase"/>
    <property type="match status" value="1"/>
</dbReference>
<evidence type="ECO:0000259" key="7">
    <source>
        <dbReference type="SMART" id="SM00663"/>
    </source>
</evidence>